<dbReference type="EMBL" id="JACHHR010000001">
    <property type="protein sequence ID" value="MBB5210742.1"/>
    <property type="molecule type" value="Genomic_DNA"/>
</dbReference>
<reference evidence="2 3" key="1">
    <citation type="submission" date="2020-08" db="EMBL/GenBank/DDBJ databases">
        <title>Genomic Encyclopedia of Type Strains, Phase IV (KMG-IV): sequencing the most valuable type-strain genomes for metagenomic binning, comparative biology and taxonomic classification.</title>
        <authorList>
            <person name="Goeker M."/>
        </authorList>
    </citation>
    <scope>NUCLEOTIDE SEQUENCE [LARGE SCALE GENOMIC DNA]</scope>
    <source>
        <strain evidence="2 3">DSM 11525</strain>
    </source>
</reference>
<dbReference type="Proteomes" id="UP000563601">
    <property type="component" value="Unassembled WGS sequence"/>
</dbReference>
<evidence type="ECO:0000256" key="1">
    <source>
        <dbReference type="SAM" id="MobiDB-lite"/>
    </source>
</evidence>
<feature type="compositionally biased region" description="Polar residues" evidence="1">
    <location>
        <begin position="1"/>
        <end position="11"/>
    </location>
</feature>
<evidence type="ECO:0000313" key="2">
    <source>
        <dbReference type="EMBL" id="MBB5210742.1"/>
    </source>
</evidence>
<dbReference type="AlphaFoldDB" id="A0AA89T4J6"/>
<evidence type="ECO:0000313" key="3">
    <source>
        <dbReference type="Proteomes" id="UP000563601"/>
    </source>
</evidence>
<comment type="caution">
    <text evidence="2">The sequence shown here is derived from an EMBL/GenBank/DDBJ whole genome shotgun (WGS) entry which is preliminary data.</text>
</comment>
<feature type="region of interest" description="Disordered" evidence="1">
    <location>
        <begin position="1"/>
        <end position="39"/>
    </location>
</feature>
<name>A0AA89T4J6_9GAMM</name>
<organism evidence="2 3">
    <name type="scientific">Microbulbifer hydrolyticus</name>
    <dbReference type="NCBI Taxonomy" id="48074"/>
    <lineage>
        <taxon>Bacteria</taxon>
        <taxon>Pseudomonadati</taxon>
        <taxon>Pseudomonadota</taxon>
        <taxon>Gammaproteobacteria</taxon>
        <taxon>Cellvibrionales</taxon>
        <taxon>Microbulbiferaceae</taxon>
        <taxon>Microbulbifer</taxon>
    </lineage>
</organism>
<accession>A0AA89T4J6</accession>
<proteinExistence type="predicted"/>
<sequence>MTNACNPTTPDVTVGDSAELKMEEVGTSGEIGYKKDGRT</sequence>
<gene>
    <name evidence="2" type="ORF">HNQ53_000930</name>
</gene>
<protein>
    <submittedName>
        <fullName evidence="2">RNA-binding protein with TRAM domain</fullName>
    </submittedName>
</protein>